<organism evidence="4 5">
    <name type="scientific">Myxococcus fulvus</name>
    <dbReference type="NCBI Taxonomy" id="33"/>
    <lineage>
        <taxon>Bacteria</taxon>
        <taxon>Pseudomonadati</taxon>
        <taxon>Myxococcota</taxon>
        <taxon>Myxococcia</taxon>
        <taxon>Myxococcales</taxon>
        <taxon>Cystobacterineae</taxon>
        <taxon>Myxococcaceae</taxon>
        <taxon>Myxococcus</taxon>
    </lineage>
</organism>
<sequence>MTRRHWLAATCLLVLSLGVVAHFVGADAPHTTPSDRVHSRMERSSGDEIPPAVLLAPVPDPQWRRAWIEGSQFVYAATAEQRLVLGKQPPGAPPSVRLGITGELSFAVVGTGRDTVDLQVHVLARRLEFESEGKSSLDERSRPQMLEHLQTPFFVTLNMQGAALSTYFEIGINPVAQNFLRSLVAATQFVMPDARQDAWEAQELDVTGQYVARYSGMQGASYVKSKARYLRVASPGGLRPVDPSVSVATQSRTLIVLGKEFWPTSLEGHERVEIDSKEGAPPIIGEGEVSLSRIAVRHAPALIGTLEARRKYLGHTSLATAVFVPVDPRDELRRQVAGATLGELATTLRGLSKNGTPDGERTAQVMGRLKALFLLEPGTAASVPGLLSGEKDRNTYSTMLGALSAASTPEAVRALSQVASDVSHATVVRVDAIAALGVVENPTQEGVAALRGVAASPDAELRGTATLALGNATRNALRGDPALGEGMLAELMRSATGPSSPEARALLIRSLANTADARVLPTLQQALQDPSPVVREAAAEALRLIPGPDVDRLVSRVMLEDLAPEVRRAAIFASSFRALAPQIPALAQVIRHDTVEAVRIEAVRLLGANLRQAPGVAELLAWAGQNDPNSDVRHTAQAFLSARPPVQ</sequence>
<dbReference type="Pfam" id="PF13646">
    <property type="entry name" value="HEAT_2"/>
    <property type="match status" value="1"/>
</dbReference>
<comment type="function">
    <text evidence="1">Catalyzes the hydroxylation of the N(6)-(4-aminobutyl)-L-lysine intermediate produced by deoxyhypusine synthase/DHPS on a critical lysine of the eukaryotic translation initiation factor 5A/eIF-5A. This is the second step of the post-translational modification of that lysine into an unusual amino acid residue named hypusine. Hypusination is unique to mature eIF-5A factor and is essential for its function.</text>
</comment>
<name>A0A511TEG0_MYXFU</name>
<reference evidence="4 5" key="1">
    <citation type="submission" date="2019-07" db="EMBL/GenBank/DDBJ databases">
        <title>Whole genome shotgun sequence of Myxococcus fulvus NBRC 100333.</title>
        <authorList>
            <person name="Hosoyama A."/>
            <person name="Uohara A."/>
            <person name="Ohji S."/>
            <person name="Ichikawa N."/>
        </authorList>
    </citation>
    <scope>NUCLEOTIDE SEQUENCE [LARGE SCALE GENOMIC DNA]</scope>
    <source>
        <strain evidence="4 5">NBRC 100333</strain>
    </source>
</reference>
<accession>A0A511TEG0</accession>
<feature type="region of interest" description="Disordered" evidence="2">
    <location>
        <begin position="30"/>
        <end position="51"/>
    </location>
</feature>
<dbReference type="PANTHER" id="PTHR12697:SF5">
    <property type="entry name" value="DEOXYHYPUSINE HYDROXYLASE"/>
    <property type="match status" value="1"/>
</dbReference>
<dbReference type="EMBL" id="BJXR01000063">
    <property type="protein sequence ID" value="GEN12555.1"/>
    <property type="molecule type" value="Genomic_DNA"/>
</dbReference>
<evidence type="ECO:0008006" key="6">
    <source>
        <dbReference type="Google" id="ProtNLM"/>
    </source>
</evidence>
<feature type="chain" id="PRO_5022101871" description="Vitellogenin domain-containing protein" evidence="3">
    <location>
        <begin position="22"/>
        <end position="647"/>
    </location>
</feature>
<dbReference type="InterPro" id="IPR011989">
    <property type="entry name" value="ARM-like"/>
</dbReference>
<feature type="signal peptide" evidence="3">
    <location>
        <begin position="1"/>
        <end position="21"/>
    </location>
</feature>
<dbReference type="Proteomes" id="UP000321514">
    <property type="component" value="Unassembled WGS sequence"/>
</dbReference>
<dbReference type="Gene3D" id="1.25.10.10">
    <property type="entry name" value="Leucine-rich Repeat Variant"/>
    <property type="match status" value="2"/>
</dbReference>
<evidence type="ECO:0000256" key="2">
    <source>
        <dbReference type="SAM" id="MobiDB-lite"/>
    </source>
</evidence>
<dbReference type="AlphaFoldDB" id="A0A511TEG0"/>
<evidence type="ECO:0000313" key="4">
    <source>
        <dbReference type="EMBL" id="GEN12555.1"/>
    </source>
</evidence>
<protein>
    <recommendedName>
        <fullName evidence="6">Vitellogenin domain-containing protein</fullName>
    </recommendedName>
</protein>
<feature type="compositionally biased region" description="Basic and acidic residues" evidence="2">
    <location>
        <begin position="33"/>
        <end position="46"/>
    </location>
</feature>
<evidence type="ECO:0000256" key="3">
    <source>
        <dbReference type="SAM" id="SignalP"/>
    </source>
</evidence>
<dbReference type="InterPro" id="IPR021133">
    <property type="entry name" value="HEAT_type_2"/>
</dbReference>
<dbReference type="GO" id="GO:0016491">
    <property type="term" value="F:oxidoreductase activity"/>
    <property type="evidence" value="ECO:0007669"/>
    <property type="project" value="TreeGrafter"/>
</dbReference>
<proteinExistence type="predicted"/>
<dbReference type="PROSITE" id="PS50077">
    <property type="entry name" value="HEAT_REPEAT"/>
    <property type="match status" value="1"/>
</dbReference>
<dbReference type="InterPro" id="IPR016024">
    <property type="entry name" value="ARM-type_fold"/>
</dbReference>
<evidence type="ECO:0000256" key="1">
    <source>
        <dbReference type="ARBA" id="ARBA00045876"/>
    </source>
</evidence>
<gene>
    <name evidence="4" type="ORF">MFU01_75920</name>
</gene>
<evidence type="ECO:0000313" key="5">
    <source>
        <dbReference type="Proteomes" id="UP000321514"/>
    </source>
</evidence>
<dbReference type="SUPFAM" id="SSF48371">
    <property type="entry name" value="ARM repeat"/>
    <property type="match status" value="1"/>
</dbReference>
<comment type="caution">
    <text evidence="4">The sequence shown here is derived from an EMBL/GenBank/DDBJ whole genome shotgun (WGS) entry which is preliminary data.</text>
</comment>
<dbReference type="PANTHER" id="PTHR12697">
    <property type="entry name" value="PBS LYASE HEAT-LIKE PROTEIN"/>
    <property type="match status" value="1"/>
</dbReference>
<keyword evidence="3" id="KW-0732">Signal</keyword>